<dbReference type="SMART" id="SM00919">
    <property type="entry name" value="Malic_M"/>
    <property type="match status" value="1"/>
</dbReference>
<evidence type="ECO:0000256" key="7">
    <source>
        <dbReference type="PIRSR" id="PIRSR000106-1"/>
    </source>
</evidence>
<feature type="binding site" evidence="9">
    <location>
        <position position="142"/>
    </location>
    <ligand>
        <name>a divalent metal cation</name>
        <dbReference type="ChEBI" id="CHEBI:60240"/>
    </ligand>
</feature>
<keyword evidence="13" id="KW-1185">Reference proteome</keyword>
<evidence type="ECO:0000259" key="10">
    <source>
        <dbReference type="SMART" id="SM00919"/>
    </source>
</evidence>
<proteinExistence type="inferred from homology"/>
<gene>
    <name evidence="12" type="ORF">ID128_00335</name>
</gene>
<feature type="binding site" evidence="9">
    <location>
        <position position="167"/>
    </location>
    <ligand>
        <name>a divalent metal cation</name>
        <dbReference type="ChEBI" id="CHEBI:60240"/>
    </ligand>
</feature>
<feature type="domain" description="Malic enzyme N-terminal" evidence="11">
    <location>
        <begin position="23"/>
        <end position="156"/>
    </location>
</feature>
<dbReference type="SMART" id="SM01274">
    <property type="entry name" value="malic"/>
    <property type="match status" value="1"/>
</dbReference>
<evidence type="ECO:0000256" key="5">
    <source>
        <dbReference type="ARBA" id="ARBA00022723"/>
    </source>
</evidence>
<protein>
    <submittedName>
        <fullName evidence="12">Malate dehydrogenase</fullName>
    </submittedName>
</protein>
<evidence type="ECO:0000259" key="11">
    <source>
        <dbReference type="SMART" id="SM01274"/>
    </source>
</evidence>
<dbReference type="Proteomes" id="UP000516514">
    <property type="component" value="Chromosome"/>
</dbReference>
<dbReference type="SUPFAM" id="SSF51735">
    <property type="entry name" value="NAD(P)-binding Rossmann-fold domains"/>
    <property type="match status" value="1"/>
</dbReference>
<evidence type="ECO:0000256" key="6">
    <source>
        <dbReference type="ARBA" id="ARBA00023002"/>
    </source>
</evidence>
<dbReference type="InterPro" id="IPR046346">
    <property type="entry name" value="Aminoacid_DH-like_N_sf"/>
</dbReference>
<name>A0A7M3U311_9RICK</name>
<dbReference type="InterPro" id="IPR036291">
    <property type="entry name" value="NAD(P)-bd_dom_sf"/>
</dbReference>
<feature type="binding site" evidence="9">
    <location>
        <position position="141"/>
    </location>
    <ligand>
        <name>a divalent metal cation</name>
        <dbReference type="ChEBI" id="CHEBI:60240"/>
    </ligand>
</feature>
<dbReference type="GO" id="GO:0051287">
    <property type="term" value="F:NAD binding"/>
    <property type="evidence" value="ECO:0007669"/>
    <property type="project" value="InterPro"/>
</dbReference>
<feature type="binding site" evidence="8">
    <location>
        <position position="321"/>
    </location>
    <ligand>
        <name>(S)-malate</name>
        <dbReference type="ChEBI" id="CHEBI:15589"/>
    </ligand>
</feature>
<dbReference type="Gene3D" id="3.40.50.720">
    <property type="entry name" value="NAD(P)-binding Rossmann-like Domain"/>
    <property type="match status" value="1"/>
</dbReference>
<dbReference type="Pfam" id="PF03949">
    <property type="entry name" value="Malic_M"/>
    <property type="match status" value="1"/>
</dbReference>
<dbReference type="AlphaFoldDB" id="A0A7M3U311"/>
<dbReference type="Gene3D" id="3.40.50.10380">
    <property type="entry name" value="Malic enzyme, N-terminal domain"/>
    <property type="match status" value="1"/>
</dbReference>
<evidence type="ECO:0000256" key="1">
    <source>
        <dbReference type="ARBA" id="ARBA00001936"/>
    </source>
</evidence>
<evidence type="ECO:0000256" key="3">
    <source>
        <dbReference type="ARBA" id="ARBA00008756"/>
    </source>
</evidence>
<comment type="similarity">
    <text evidence="2">In the N-terminal section; belongs to the malic enzymes family.</text>
</comment>
<keyword evidence="5 9" id="KW-0479">Metal-binding</keyword>
<dbReference type="Pfam" id="PF00390">
    <property type="entry name" value="malic"/>
    <property type="match status" value="1"/>
</dbReference>
<dbReference type="FunFam" id="3.40.50.720:FF:000095">
    <property type="entry name" value="NADP-dependent malic enzyme"/>
    <property type="match status" value="1"/>
</dbReference>
<accession>A0A7M3U311</accession>
<comment type="cofactor">
    <cofactor evidence="9">
        <name>Mg(2+)</name>
        <dbReference type="ChEBI" id="CHEBI:18420"/>
    </cofactor>
    <cofactor evidence="9">
        <name>Mn(2+)</name>
        <dbReference type="ChEBI" id="CHEBI:29035"/>
    </cofactor>
    <text evidence="9">Divalent metal cations. Prefers magnesium or manganese.</text>
</comment>
<evidence type="ECO:0000256" key="8">
    <source>
        <dbReference type="PIRSR" id="PIRSR000106-2"/>
    </source>
</evidence>
<feature type="active site" description="Proton donor" evidence="7">
    <location>
        <position position="44"/>
    </location>
</feature>
<dbReference type="PIRSF" id="PIRSF000106">
    <property type="entry name" value="ME"/>
    <property type="match status" value="1"/>
</dbReference>
<dbReference type="RefSeq" id="WP_191111544.1">
    <property type="nucleotide sequence ID" value="NZ_CP061738.1"/>
</dbReference>
<reference evidence="12 13" key="1">
    <citation type="submission" date="2020-09" db="EMBL/GenBank/DDBJ databases">
        <title>An Earliest Endosymbiont, Wolbachia massiliensis sp. nov., Strain PL13 From the Bed Bug (Cimex hemipterius), Type strain of a New supergroup T.</title>
        <authorList>
            <person name="Laidoudi Y."/>
            <person name="Levasseur A."/>
            <person name="Medkour H."/>
            <person name="Maaloum M."/>
            <person name="BenKhedher M."/>
            <person name="Sambou M."/>
            <person name="Bassene H."/>
            <person name="Davoust B."/>
            <person name="Fenollar F."/>
            <person name="Raoult D."/>
            <person name="Mediannikov O."/>
        </authorList>
    </citation>
    <scope>NUCLEOTIDE SEQUENCE [LARGE SCALE GENOMIC DNA]</scope>
    <source>
        <strain evidence="12 13">PL13</strain>
    </source>
</reference>
<dbReference type="PANTHER" id="PTHR43237:SF4">
    <property type="entry name" value="NADP-DEPENDENT MALIC ENZYME"/>
    <property type="match status" value="1"/>
</dbReference>
<feature type="active site" description="Proton acceptor" evidence="7">
    <location>
        <position position="99"/>
    </location>
</feature>
<comment type="similarity">
    <text evidence="3">In the C-terminal section; belongs to the phosphate acetyltransferase and butyryltransferase family.</text>
</comment>
<sequence length="439" mass="47668">MNDDLDNATKQEALKYHSSGGNPGKISILPTKSLSTQYDLSLAYSPGVAAPCLEIAKNPEVVYDYTAKSNCVAVISNGTAVLGLGNIGPLASKPVMEGKAVLFKRFADIDAVDIEVDTENIEDFINAVRYLGPSWGGINLEDIRSPDCFIIEKRLNELMNIPVFHDDQHGTAVVVAAGIENALDIAGKKLKDIKVIMNGAGAAGIACLEILRSMGAENIALCDKQGVIYKGRKEDMNEWKEKHATDTKERSLLDAIKDADVFIGLSAKDVLNEEMLRSMGKDPIIFALANPDPEVRPEFAKSVRPDAIIATGRSDYNNQVNNVMGFPYIFRGALDVHATTINNDMKIAAANAIAKLAREPVPDEISAAYGGRKMSYGREYIIPTPFDPRLISTVSPAVAKAAVDSGVARKEIQDWSKYENQLKSRLARALNTLNLLSSR</sequence>
<dbReference type="InterPro" id="IPR051674">
    <property type="entry name" value="Malate_Decarboxylase"/>
</dbReference>
<dbReference type="GO" id="GO:0004470">
    <property type="term" value="F:malic enzyme activity"/>
    <property type="evidence" value="ECO:0007669"/>
    <property type="project" value="InterPro"/>
</dbReference>
<dbReference type="InterPro" id="IPR001891">
    <property type="entry name" value="Malic_OxRdtase"/>
</dbReference>
<comment type="similarity">
    <text evidence="4">Belongs to the malic enzymes family.</text>
</comment>
<comment type="cofactor">
    <cofactor evidence="1">
        <name>Mn(2+)</name>
        <dbReference type="ChEBI" id="CHEBI:29035"/>
    </cofactor>
</comment>
<organism evidence="12 13">
    <name type="scientific">Candidatus Wolbachia massiliensis</name>
    <dbReference type="NCBI Taxonomy" id="1845000"/>
    <lineage>
        <taxon>Bacteria</taxon>
        <taxon>Pseudomonadati</taxon>
        <taxon>Pseudomonadota</taxon>
        <taxon>Alphaproteobacteria</taxon>
        <taxon>Rickettsiales</taxon>
        <taxon>Anaplasmataceae</taxon>
        <taxon>Wolbachieae</taxon>
        <taxon>Wolbachia</taxon>
    </lineage>
</organism>
<feature type="domain" description="Malic enzyme NAD-binding" evidence="10">
    <location>
        <begin position="168"/>
        <end position="403"/>
    </location>
</feature>
<evidence type="ECO:0000256" key="4">
    <source>
        <dbReference type="ARBA" id="ARBA00008785"/>
    </source>
</evidence>
<feature type="binding site" evidence="8">
    <location>
        <position position="290"/>
    </location>
    <ligand>
        <name>(S)-malate</name>
        <dbReference type="ChEBI" id="CHEBI:15589"/>
    </ligand>
</feature>
<evidence type="ECO:0000313" key="12">
    <source>
        <dbReference type="EMBL" id="QOD38796.1"/>
    </source>
</evidence>
<dbReference type="KEGG" id="wms:ID128_00335"/>
<dbReference type="SUPFAM" id="SSF53223">
    <property type="entry name" value="Aminoacid dehydrogenase-like, N-terminal domain"/>
    <property type="match status" value="1"/>
</dbReference>
<dbReference type="InterPro" id="IPR037062">
    <property type="entry name" value="Malic_N_dom_sf"/>
</dbReference>
<keyword evidence="6" id="KW-0560">Oxidoreductase</keyword>
<dbReference type="GO" id="GO:0046872">
    <property type="term" value="F:metal ion binding"/>
    <property type="evidence" value="ECO:0007669"/>
    <property type="project" value="UniProtKB-KW"/>
</dbReference>
<dbReference type="InterPro" id="IPR012302">
    <property type="entry name" value="Malic_NAD-bd"/>
</dbReference>
<dbReference type="InterPro" id="IPR045213">
    <property type="entry name" value="Malic_NAD-bd_bact_type"/>
</dbReference>
<dbReference type="CDD" id="cd05311">
    <property type="entry name" value="NAD_bind_2_malic_enz"/>
    <property type="match status" value="1"/>
</dbReference>
<dbReference type="GO" id="GO:0016616">
    <property type="term" value="F:oxidoreductase activity, acting on the CH-OH group of donors, NAD or NADP as acceptor"/>
    <property type="evidence" value="ECO:0007669"/>
    <property type="project" value="InterPro"/>
</dbReference>
<dbReference type="PANTHER" id="PTHR43237">
    <property type="entry name" value="NADP-DEPENDENT MALIC ENZYME"/>
    <property type="match status" value="1"/>
</dbReference>
<evidence type="ECO:0000256" key="2">
    <source>
        <dbReference type="ARBA" id="ARBA00007686"/>
    </source>
</evidence>
<dbReference type="InterPro" id="IPR012301">
    <property type="entry name" value="Malic_N_dom"/>
</dbReference>
<evidence type="ECO:0000313" key="13">
    <source>
        <dbReference type="Proteomes" id="UP000516514"/>
    </source>
</evidence>
<dbReference type="FunFam" id="3.40.50.10380:FF:000003">
    <property type="entry name" value="NADP-dependent malic enzyme"/>
    <property type="match status" value="1"/>
</dbReference>
<evidence type="ECO:0000256" key="9">
    <source>
        <dbReference type="PIRSR" id="PIRSR000106-3"/>
    </source>
</evidence>
<dbReference type="EMBL" id="CP061738">
    <property type="protein sequence ID" value="QOD38796.1"/>
    <property type="molecule type" value="Genomic_DNA"/>
</dbReference>